<protein>
    <submittedName>
        <fullName evidence="2">Uncharacterized protein</fullName>
    </submittedName>
</protein>
<name>A0A914XWV1_9BILA</name>
<dbReference type="WBParaSite" id="PSU_v2.g12425.t1">
    <property type="protein sequence ID" value="PSU_v2.g12425.t1"/>
    <property type="gene ID" value="PSU_v2.g12425"/>
</dbReference>
<proteinExistence type="predicted"/>
<evidence type="ECO:0000313" key="2">
    <source>
        <dbReference type="WBParaSite" id="PSU_v2.g12425.t1"/>
    </source>
</evidence>
<evidence type="ECO:0000313" key="1">
    <source>
        <dbReference type="Proteomes" id="UP000887577"/>
    </source>
</evidence>
<sequence>MECEKGELKIGNTKNIRRIQIRAENSYMVITPNTTEVTVTLPTTLILAERQLEVTAWDNYENYNTSTVICPPVEFCARLEYCWICVEELINPQCRPIKSLLWLSNLICIAYILIHK</sequence>
<dbReference type="AlphaFoldDB" id="A0A914XWV1"/>
<dbReference type="Proteomes" id="UP000887577">
    <property type="component" value="Unplaced"/>
</dbReference>
<organism evidence="1 2">
    <name type="scientific">Panagrolaimus superbus</name>
    <dbReference type="NCBI Taxonomy" id="310955"/>
    <lineage>
        <taxon>Eukaryota</taxon>
        <taxon>Metazoa</taxon>
        <taxon>Ecdysozoa</taxon>
        <taxon>Nematoda</taxon>
        <taxon>Chromadorea</taxon>
        <taxon>Rhabditida</taxon>
        <taxon>Tylenchina</taxon>
        <taxon>Panagrolaimomorpha</taxon>
        <taxon>Panagrolaimoidea</taxon>
        <taxon>Panagrolaimidae</taxon>
        <taxon>Panagrolaimus</taxon>
    </lineage>
</organism>
<accession>A0A914XWV1</accession>
<reference evidence="2" key="1">
    <citation type="submission" date="2022-11" db="UniProtKB">
        <authorList>
            <consortium name="WormBaseParasite"/>
        </authorList>
    </citation>
    <scope>IDENTIFICATION</scope>
</reference>
<keyword evidence="1" id="KW-1185">Reference proteome</keyword>